<name>A0A6G1ZDT6_9BACT</name>
<dbReference type="InterPro" id="IPR010106">
    <property type="entry name" value="RpnA"/>
</dbReference>
<dbReference type="AlphaFoldDB" id="A0A6G1ZDT6"/>
<dbReference type="Pfam" id="PF12784">
    <property type="entry name" value="PDDEXK_2"/>
    <property type="match status" value="1"/>
</dbReference>
<dbReference type="PANTHER" id="PTHR41317">
    <property type="entry name" value="PD-(D_E)XK NUCLEASE FAMILY TRANSPOSASE"/>
    <property type="match status" value="1"/>
</dbReference>
<protein>
    <submittedName>
        <fullName evidence="1">Rpn family recombination-promoting nuclease/putative transposase</fullName>
    </submittedName>
</protein>
<accession>A0A6G1ZDT6</accession>
<dbReference type="NCBIfam" id="TIGR01784">
    <property type="entry name" value="T_den_put_tspse"/>
    <property type="match status" value="1"/>
</dbReference>
<dbReference type="RefSeq" id="WP_010803244.1">
    <property type="nucleotide sequence ID" value="NZ_CAJSYT010000009.1"/>
</dbReference>
<comment type="caution">
    <text evidence="1">The sequence shown here is derived from an EMBL/GenBank/DDBJ whole genome shotgun (WGS) entry which is preliminary data.</text>
</comment>
<gene>
    <name evidence="1" type="ORF">GKE01_10255</name>
</gene>
<dbReference type="EMBL" id="WKLP01000013">
    <property type="protein sequence ID" value="MRY11851.1"/>
    <property type="molecule type" value="Genomic_DNA"/>
</dbReference>
<dbReference type="PANTHER" id="PTHR41317:SF1">
    <property type="entry name" value="PD-(D_E)XK NUCLEASE FAMILY TRANSPOSASE"/>
    <property type="match status" value="1"/>
</dbReference>
<reference evidence="1" key="1">
    <citation type="journal article" date="2019" name="Nat. Med.">
        <title>A library of human gut bacterial isolates paired with longitudinal multiomics data enables mechanistic microbiome research.</title>
        <authorList>
            <person name="Poyet M."/>
            <person name="Groussin M."/>
            <person name="Gibbons S.M."/>
            <person name="Avila-Pacheco J."/>
            <person name="Jiang X."/>
            <person name="Kearney S.M."/>
            <person name="Perrotta A.R."/>
            <person name="Berdy B."/>
            <person name="Zhao S."/>
            <person name="Lieberman T.D."/>
            <person name="Swanson P.K."/>
            <person name="Smith M."/>
            <person name="Roesemann S."/>
            <person name="Alexander J.E."/>
            <person name="Rich S.A."/>
            <person name="Livny J."/>
            <person name="Vlamakis H."/>
            <person name="Clish C."/>
            <person name="Bullock K."/>
            <person name="Deik A."/>
            <person name="Scott J."/>
            <person name="Pierce K.A."/>
            <person name="Xavier R.J."/>
            <person name="Alm E.J."/>
        </authorList>
    </citation>
    <scope>NUCLEOTIDE SEQUENCE</scope>
    <source>
        <strain evidence="1">BIOML-A4</strain>
    </source>
</reference>
<evidence type="ECO:0000313" key="1">
    <source>
        <dbReference type="EMBL" id="MRY11851.1"/>
    </source>
</evidence>
<proteinExistence type="predicted"/>
<organism evidence="1">
    <name type="scientific">Parabacteroides goldsteinii</name>
    <dbReference type="NCBI Taxonomy" id="328812"/>
    <lineage>
        <taxon>Bacteria</taxon>
        <taxon>Pseudomonadati</taxon>
        <taxon>Bacteroidota</taxon>
        <taxon>Bacteroidia</taxon>
        <taxon>Bacteroidales</taxon>
        <taxon>Tannerellaceae</taxon>
        <taxon>Parabacteroides</taxon>
    </lineage>
</organism>
<sequence>MKDNYIRFDWAIKRLLRQKANFGVLEGFLSVLLDEKVEIIELLESESNQLAIDDKFNRVDIKAKNSKGEIIIVEVQNTRELTFLERILYGVAKAITEHISLGSSYYEVKKIYSVSILYFDIGKGSDYLYHGQNIFTGVHTGDRLEVSVKEKDALVHKLPAEIFPEYYLIRVNEFNQVAVTPLEEWIEYLKDGTIRADTTAPGLSEAREKLLYYNMSDEERRAYDEHLSDIMIQNDALEGAKLEGRAEGRMEGRAEIAANMKKQGWDIQQIVQITGLTSEEIEKL</sequence>